<organism evidence="3 4">
    <name type="scientific">Nephila pilipes</name>
    <name type="common">Giant wood spider</name>
    <name type="synonym">Nephila maculata</name>
    <dbReference type="NCBI Taxonomy" id="299642"/>
    <lineage>
        <taxon>Eukaryota</taxon>
        <taxon>Metazoa</taxon>
        <taxon>Ecdysozoa</taxon>
        <taxon>Arthropoda</taxon>
        <taxon>Chelicerata</taxon>
        <taxon>Arachnida</taxon>
        <taxon>Araneae</taxon>
        <taxon>Araneomorphae</taxon>
        <taxon>Entelegynae</taxon>
        <taxon>Araneoidea</taxon>
        <taxon>Nephilidae</taxon>
        <taxon>Nephila</taxon>
    </lineage>
</organism>
<dbReference type="EMBL" id="BMAW01022554">
    <property type="protein sequence ID" value="GFT78299.1"/>
    <property type="molecule type" value="Genomic_DNA"/>
</dbReference>
<evidence type="ECO:0000313" key="3">
    <source>
        <dbReference type="EMBL" id="GFT78299.1"/>
    </source>
</evidence>
<dbReference type="SUPFAM" id="SSF53098">
    <property type="entry name" value="Ribonuclease H-like"/>
    <property type="match status" value="1"/>
</dbReference>
<sequence>MLRNFLLIFVFVLFTPPSNADARKYIRIVGSSTAIFTAVFLPAGGFNVLLARSEQRPVSAAFAYAYYFGLPANQAVEPAAAKKDCITAADLLNDRVIPFFDEQKVSLLRILTDRGTEYCGRPENHAYQLYLGVENIDHSRTKARSPQTNGICERFHRTMQDECYNIIFRKKIYTSLAELQLDVDHWVHSYNRSRPHSGKYCYGKTPMQTFYGMRCCMIDRLVALTGCYRMLHVINKSYCQAAPVQNPVRSRCWRGTTSSKCLKRPAGFSVCG</sequence>
<dbReference type="AlphaFoldDB" id="A0A8X6PLY3"/>
<feature type="chain" id="PRO_5036475253" evidence="1">
    <location>
        <begin position="21"/>
        <end position="272"/>
    </location>
</feature>
<gene>
    <name evidence="3" type="primary">EA652_0064</name>
    <name evidence="3" type="ORF">NPIL_620001</name>
</gene>
<evidence type="ECO:0000259" key="2">
    <source>
        <dbReference type="PROSITE" id="PS50994"/>
    </source>
</evidence>
<dbReference type="OrthoDB" id="432384at2759"/>
<feature type="domain" description="Integrase catalytic" evidence="2">
    <location>
        <begin position="110"/>
        <end position="214"/>
    </location>
</feature>
<dbReference type="Pfam" id="PF13683">
    <property type="entry name" value="rve_3"/>
    <property type="match status" value="1"/>
</dbReference>
<reference evidence="3" key="1">
    <citation type="submission" date="2020-08" db="EMBL/GenBank/DDBJ databases">
        <title>Multicomponent nature underlies the extraordinary mechanical properties of spider dragline silk.</title>
        <authorList>
            <person name="Kono N."/>
            <person name="Nakamura H."/>
            <person name="Mori M."/>
            <person name="Yoshida Y."/>
            <person name="Ohtoshi R."/>
            <person name="Malay A.D."/>
            <person name="Moran D.A.P."/>
            <person name="Tomita M."/>
            <person name="Numata K."/>
            <person name="Arakawa K."/>
        </authorList>
    </citation>
    <scope>NUCLEOTIDE SEQUENCE</scope>
</reference>
<comment type="caution">
    <text evidence="3">The sequence shown here is derived from an EMBL/GenBank/DDBJ whole genome shotgun (WGS) entry which is preliminary data.</text>
</comment>
<accession>A0A8X6PLY3</accession>
<dbReference type="InterPro" id="IPR036397">
    <property type="entry name" value="RNaseH_sf"/>
</dbReference>
<dbReference type="Gene3D" id="3.30.420.10">
    <property type="entry name" value="Ribonuclease H-like superfamily/Ribonuclease H"/>
    <property type="match status" value="1"/>
</dbReference>
<name>A0A8X6PLY3_NEPPI</name>
<dbReference type="GO" id="GO:0003676">
    <property type="term" value="F:nucleic acid binding"/>
    <property type="evidence" value="ECO:0007669"/>
    <property type="project" value="InterPro"/>
</dbReference>
<proteinExistence type="predicted"/>
<feature type="signal peptide" evidence="1">
    <location>
        <begin position="1"/>
        <end position="20"/>
    </location>
</feature>
<dbReference type="Proteomes" id="UP000887013">
    <property type="component" value="Unassembled WGS sequence"/>
</dbReference>
<protein>
    <submittedName>
        <fullName evidence="3">Integrase core domain protein</fullName>
    </submittedName>
</protein>
<dbReference type="InterPro" id="IPR001584">
    <property type="entry name" value="Integrase_cat-core"/>
</dbReference>
<keyword evidence="4" id="KW-1185">Reference proteome</keyword>
<dbReference type="InterPro" id="IPR012337">
    <property type="entry name" value="RNaseH-like_sf"/>
</dbReference>
<dbReference type="PROSITE" id="PS50994">
    <property type="entry name" value="INTEGRASE"/>
    <property type="match status" value="1"/>
</dbReference>
<evidence type="ECO:0000256" key="1">
    <source>
        <dbReference type="SAM" id="SignalP"/>
    </source>
</evidence>
<evidence type="ECO:0000313" key="4">
    <source>
        <dbReference type="Proteomes" id="UP000887013"/>
    </source>
</evidence>
<dbReference type="GO" id="GO:0015074">
    <property type="term" value="P:DNA integration"/>
    <property type="evidence" value="ECO:0007669"/>
    <property type="project" value="InterPro"/>
</dbReference>
<keyword evidence="1" id="KW-0732">Signal</keyword>